<dbReference type="RefSeq" id="WP_066236330.1">
    <property type="nucleotide sequence ID" value="NZ_LRFC01000001.1"/>
</dbReference>
<gene>
    <name evidence="2" type="ORF">AWM68_01575</name>
</gene>
<dbReference type="Proteomes" id="UP000076567">
    <property type="component" value="Unassembled WGS sequence"/>
</dbReference>
<proteinExistence type="predicted"/>
<comment type="caution">
    <text evidence="2">The sequence shown here is derived from an EMBL/GenBank/DDBJ whole genome shotgun (WGS) entry which is preliminary data.</text>
</comment>
<organism evidence="2 3">
    <name type="scientific">Fictibacillus phosphorivorans</name>
    <dbReference type="NCBI Taxonomy" id="1221500"/>
    <lineage>
        <taxon>Bacteria</taxon>
        <taxon>Bacillati</taxon>
        <taxon>Bacillota</taxon>
        <taxon>Bacilli</taxon>
        <taxon>Bacillales</taxon>
        <taxon>Fictibacillaceae</taxon>
        <taxon>Fictibacillus</taxon>
    </lineage>
</organism>
<dbReference type="AlphaFoldDB" id="A0A165P4Z1"/>
<accession>A0A165P4Z1</accession>
<dbReference type="SUPFAM" id="SSF53335">
    <property type="entry name" value="S-adenosyl-L-methionine-dependent methyltransferases"/>
    <property type="match status" value="1"/>
</dbReference>
<keyword evidence="2" id="KW-0808">Transferase</keyword>
<name>A0A165P4Z1_9BACL</name>
<dbReference type="GO" id="GO:0008757">
    <property type="term" value="F:S-adenosylmethionine-dependent methyltransferase activity"/>
    <property type="evidence" value="ECO:0007669"/>
    <property type="project" value="InterPro"/>
</dbReference>
<evidence type="ECO:0000313" key="3">
    <source>
        <dbReference type="Proteomes" id="UP000076567"/>
    </source>
</evidence>
<dbReference type="InterPro" id="IPR029063">
    <property type="entry name" value="SAM-dependent_MTases_sf"/>
</dbReference>
<dbReference type="PANTHER" id="PTHR43460:SF1">
    <property type="entry name" value="METHYLTRANSFERASE TYPE 11 DOMAIN-CONTAINING PROTEIN"/>
    <property type="match status" value="1"/>
</dbReference>
<feature type="domain" description="Methyltransferase type 11" evidence="1">
    <location>
        <begin position="56"/>
        <end position="141"/>
    </location>
</feature>
<keyword evidence="2" id="KW-0489">Methyltransferase</keyword>
<dbReference type="GO" id="GO:0032259">
    <property type="term" value="P:methylation"/>
    <property type="evidence" value="ECO:0007669"/>
    <property type="project" value="UniProtKB-KW"/>
</dbReference>
<sequence>MILDLEFEMYVNDAEKPFSGWDFSYITDSGRMASGMLSWSYGSLVIPLIGKVSSMLDMGTGGGELLSKLQPFPAKVCATEGYLPNVPIARERLEPLGVKVYQIGEDDILPFDNTVFDLVINKHESYSPLEVKRVLTSDGIFVTQQVGGSDCIGINEALRVPINGEFSHWNLAFAEKELCENGFVVLEAKEEYPVQRFYDIGALLYYLKAIPWQIPDFKSNDYLDELYRIHEMIQVKGYFEVKQHRFLLKAKVK</sequence>
<reference evidence="3" key="1">
    <citation type="submission" date="2016-01" db="EMBL/GenBank/DDBJ databases">
        <title>Draft genome of Chromobacterium sp. F49.</title>
        <authorList>
            <person name="Hong K.W."/>
        </authorList>
    </citation>
    <scope>NUCLEOTIDE SEQUENCE [LARGE SCALE GENOMIC DNA]</scope>
    <source>
        <strain evidence="3">P7IIIA</strain>
    </source>
</reference>
<evidence type="ECO:0000259" key="1">
    <source>
        <dbReference type="Pfam" id="PF08241"/>
    </source>
</evidence>
<dbReference type="InterPro" id="IPR013216">
    <property type="entry name" value="Methyltransf_11"/>
</dbReference>
<protein>
    <submittedName>
        <fullName evidence="2">SAM-dependent methyltransferase</fullName>
    </submittedName>
</protein>
<dbReference type="InterPro" id="IPR052939">
    <property type="entry name" value="23S_rRNA_MeTrnsfrase_RlmA"/>
</dbReference>
<evidence type="ECO:0000313" key="2">
    <source>
        <dbReference type="EMBL" id="KZE68983.1"/>
    </source>
</evidence>
<keyword evidence="3" id="KW-1185">Reference proteome</keyword>
<dbReference type="OrthoDB" id="9795864at2"/>
<dbReference type="Pfam" id="PF08241">
    <property type="entry name" value="Methyltransf_11"/>
    <property type="match status" value="1"/>
</dbReference>
<dbReference type="EMBL" id="LRFC01000001">
    <property type="protein sequence ID" value="KZE68983.1"/>
    <property type="molecule type" value="Genomic_DNA"/>
</dbReference>
<dbReference type="PANTHER" id="PTHR43460">
    <property type="entry name" value="METHYLTRANSFERASE"/>
    <property type="match status" value="1"/>
</dbReference>
<dbReference type="Gene3D" id="3.40.50.150">
    <property type="entry name" value="Vaccinia Virus protein VP39"/>
    <property type="match status" value="1"/>
</dbReference>